<keyword evidence="6" id="KW-1185">Reference proteome</keyword>
<feature type="transmembrane region" description="Helical" evidence="3">
    <location>
        <begin position="20"/>
        <end position="40"/>
    </location>
</feature>
<keyword evidence="3" id="KW-1133">Transmembrane helix</keyword>
<dbReference type="PANTHER" id="PTHR11062">
    <property type="entry name" value="EXOSTOSIN HEPARAN SULFATE GLYCOSYLTRANSFERASE -RELATED"/>
    <property type="match status" value="1"/>
</dbReference>
<evidence type="ECO:0000313" key="5">
    <source>
        <dbReference type="EMBL" id="CAJ1894987.1"/>
    </source>
</evidence>
<name>A0AAD2FBL0_9STRA</name>
<reference evidence="5" key="1">
    <citation type="submission" date="2023-08" db="EMBL/GenBank/DDBJ databases">
        <authorList>
            <person name="Audoor S."/>
            <person name="Bilcke G."/>
        </authorList>
    </citation>
    <scope>NUCLEOTIDE SEQUENCE</scope>
</reference>
<feature type="domain" description="Exostosin GT47" evidence="4">
    <location>
        <begin position="336"/>
        <end position="405"/>
    </location>
</feature>
<sequence length="499" mass="57687">MPFWKSISKLGFQKGSLVYLYSLSAIIIILSLATTTYLAAQLDDADQRSDHTDRHSFDRPIAIQGQGQLPISDGSITINNYGHDKDDDDDNGNGNDKTPPPDLLLSVPFYVYEELIWTNATINDEPIPHVATHGRHKTRFKHSDDYWFYEAAMKHPMRTTDIYEAKLFFVPIFLNFLDYAKYVKRDFCNLGTCGYDLLLETERKLQKHKAFRKHPERHVIVRSFYTASWERWYNEYESMDKGYRKFMNLIPKMSCIIFEGKEFIPSPPNPARVTLPSYYVGTACNQSQPWEDGTPVVPGAKPFDVAMIATLKEERLAFQDRRNVCNWLNQSTTVKTSLCGPGKRCPALSQSKFGIHAAGDTFGSQRLIDTMLSGSVPIFTSLDQYRIQGPWIDWKQLSYYLPVHDDTAFSGQPVTQFSVRKTPSQEAFLESLQKILDDKEGYERRRQKILEHNPLFDHETMYPFDTYMYLIQAELFPETRQRKSRWSALLLPPPLFDEP</sequence>
<dbReference type="InterPro" id="IPR004263">
    <property type="entry name" value="Exostosin"/>
</dbReference>
<accession>A0AAD2FBL0</accession>
<keyword evidence="3" id="KW-0812">Transmembrane</keyword>
<evidence type="ECO:0000256" key="1">
    <source>
        <dbReference type="ARBA" id="ARBA00010271"/>
    </source>
</evidence>
<evidence type="ECO:0000259" key="4">
    <source>
        <dbReference type="Pfam" id="PF03016"/>
    </source>
</evidence>
<feature type="region of interest" description="Disordered" evidence="2">
    <location>
        <begin position="80"/>
        <end position="101"/>
    </location>
</feature>
<dbReference type="InterPro" id="IPR040911">
    <property type="entry name" value="Exostosin_GT47"/>
</dbReference>
<dbReference type="Pfam" id="PF03016">
    <property type="entry name" value="Exostosin_GT47"/>
    <property type="match status" value="1"/>
</dbReference>
<dbReference type="AlphaFoldDB" id="A0AAD2FBL0"/>
<organism evidence="5 6">
    <name type="scientific">Cylindrotheca closterium</name>
    <dbReference type="NCBI Taxonomy" id="2856"/>
    <lineage>
        <taxon>Eukaryota</taxon>
        <taxon>Sar</taxon>
        <taxon>Stramenopiles</taxon>
        <taxon>Ochrophyta</taxon>
        <taxon>Bacillariophyta</taxon>
        <taxon>Bacillariophyceae</taxon>
        <taxon>Bacillariophycidae</taxon>
        <taxon>Bacillariales</taxon>
        <taxon>Bacillariaceae</taxon>
        <taxon>Cylindrotheca</taxon>
    </lineage>
</organism>
<comment type="similarity">
    <text evidence="1">Belongs to the glycosyltransferase 47 family.</text>
</comment>
<evidence type="ECO:0000256" key="3">
    <source>
        <dbReference type="SAM" id="Phobius"/>
    </source>
</evidence>
<gene>
    <name evidence="5" type="ORF">CYCCA115_LOCUS162</name>
</gene>
<dbReference type="EMBL" id="CAKOGP040000001">
    <property type="protein sequence ID" value="CAJ1894987.1"/>
    <property type="molecule type" value="Genomic_DNA"/>
</dbReference>
<keyword evidence="3" id="KW-0472">Membrane</keyword>
<evidence type="ECO:0000256" key="2">
    <source>
        <dbReference type="SAM" id="MobiDB-lite"/>
    </source>
</evidence>
<dbReference type="Proteomes" id="UP001295423">
    <property type="component" value="Unassembled WGS sequence"/>
</dbReference>
<protein>
    <recommendedName>
        <fullName evidence="4">Exostosin GT47 domain-containing protein</fullName>
    </recommendedName>
</protein>
<proteinExistence type="inferred from homology"/>
<dbReference type="GO" id="GO:0016757">
    <property type="term" value="F:glycosyltransferase activity"/>
    <property type="evidence" value="ECO:0007669"/>
    <property type="project" value="InterPro"/>
</dbReference>
<evidence type="ECO:0000313" key="6">
    <source>
        <dbReference type="Proteomes" id="UP001295423"/>
    </source>
</evidence>
<comment type="caution">
    <text evidence="5">The sequence shown here is derived from an EMBL/GenBank/DDBJ whole genome shotgun (WGS) entry which is preliminary data.</text>
</comment>